<name>A0ABX6ITQ6_9CHLA</name>
<dbReference type="EMBL" id="CP035278">
    <property type="protein sequence ID" value="QHP83282.1"/>
    <property type="molecule type" value="Genomic_DNA"/>
</dbReference>
<dbReference type="Proteomes" id="UP000512184">
    <property type="component" value="Chromosome"/>
</dbReference>
<keyword evidence="2" id="KW-1185">Reference proteome</keyword>
<reference evidence="1" key="1">
    <citation type="submission" date="2019-01" db="EMBL/GenBank/DDBJ databases">
        <title>Whole genome sequencing and annotation enables comparative genome analysis that reveals unique features of the Chlamydia suis R19 Genome.</title>
        <authorList>
            <person name="Dimond Z.E."/>
        </authorList>
    </citation>
    <scope>NUCLEOTIDE SEQUENCE [LARGE SCALE GENOMIC DNA]</scope>
    <source>
        <strain evidence="1">R19</strain>
    </source>
</reference>
<evidence type="ECO:0000313" key="2">
    <source>
        <dbReference type="Proteomes" id="UP000512184"/>
    </source>
</evidence>
<gene>
    <name evidence="1" type="primary">hypothetical protein</name>
    <name evidence="1" type="ORF">Chls_407</name>
</gene>
<organism evidence="1 2">
    <name type="scientific">Chlamydia suis</name>
    <dbReference type="NCBI Taxonomy" id="83559"/>
    <lineage>
        <taxon>Bacteria</taxon>
        <taxon>Pseudomonadati</taxon>
        <taxon>Chlamydiota</taxon>
        <taxon>Chlamydiia</taxon>
        <taxon>Chlamydiales</taxon>
        <taxon>Chlamydiaceae</taxon>
        <taxon>Chlamydia/Chlamydophila group</taxon>
        <taxon>Chlamydia</taxon>
    </lineage>
</organism>
<protein>
    <submittedName>
        <fullName evidence="1">Uncharacterized protein</fullName>
    </submittedName>
</protein>
<evidence type="ECO:0000313" key="1">
    <source>
        <dbReference type="EMBL" id="QHP83282.1"/>
    </source>
</evidence>
<sequence>MFGAGNTLQNQTAAFRDPMSEENRKLLRECLVGWAGVVDVCLKK</sequence>
<accession>A0ABX6ITQ6</accession>
<proteinExistence type="predicted"/>